<evidence type="ECO:0000313" key="2">
    <source>
        <dbReference type="WBParaSite" id="JU765_v2.g14.t1"/>
    </source>
</evidence>
<proteinExistence type="predicted"/>
<dbReference type="WBParaSite" id="JU765_v2.g14.t1">
    <property type="protein sequence ID" value="JU765_v2.g14.t1"/>
    <property type="gene ID" value="JU765_v2.g14"/>
</dbReference>
<accession>A0AC34Q904</accession>
<evidence type="ECO:0000313" key="1">
    <source>
        <dbReference type="Proteomes" id="UP000887576"/>
    </source>
</evidence>
<reference evidence="2" key="1">
    <citation type="submission" date="2022-11" db="UniProtKB">
        <authorList>
            <consortium name="WormBaseParasite"/>
        </authorList>
    </citation>
    <scope>IDENTIFICATION</scope>
</reference>
<sequence length="468" mass="53007">MFLPPILSFLFFPVFVSADSILPFNASEDMIIRFLQDKKLIKNRDEIRDEIGHFQDFETAELAIHHNYTEMTKYLQQLTADYPDLCTVNSIGKSVEGRELWVLMVSKMPKHHVPGKPEFKYVANMHGNEVFGREAVLRLGKLLLMNYGKNEYLTNLMDSTRIHLMPSMNPDGYEKAEEGDEMHGPGRDNANGVDLNRNFPRRKGASQMPEVETLKVMEWSKSIPFVLSANLHGGTRIVNYPFDDFQFGRSQTGDHDIFVKLAYSYARAHPNMFLPGARCTGETADFDPPKGITNGATWYEVSGGMQDWMYLAADCFEITVETNCDKFPIAARLPGYWEDHKFALIHFISLAHHTINGFVLDEQTGLGIPNATLSINGRGKILRSYIYGDFWRPVTPGSYNVTFDHRDYFPLTVSVDITPEVPFAKINVTLTPHSYKHGNSSPEAFSAQINRSSTISAGFLLFLLVLIH</sequence>
<name>A0AC34Q904_9BILA</name>
<organism evidence="1 2">
    <name type="scientific">Panagrolaimus sp. JU765</name>
    <dbReference type="NCBI Taxonomy" id="591449"/>
    <lineage>
        <taxon>Eukaryota</taxon>
        <taxon>Metazoa</taxon>
        <taxon>Ecdysozoa</taxon>
        <taxon>Nematoda</taxon>
        <taxon>Chromadorea</taxon>
        <taxon>Rhabditida</taxon>
        <taxon>Tylenchina</taxon>
        <taxon>Panagrolaimomorpha</taxon>
        <taxon>Panagrolaimoidea</taxon>
        <taxon>Panagrolaimidae</taxon>
        <taxon>Panagrolaimus</taxon>
    </lineage>
</organism>
<dbReference type="Proteomes" id="UP000887576">
    <property type="component" value="Unplaced"/>
</dbReference>
<protein>
    <submittedName>
        <fullName evidence="2">Peptidase M14 carboxypeptidase A domain-containing protein</fullName>
    </submittedName>
</protein>